<sequence length="123" mass="13931">MSYSVPASSVIDYPAEAMASFPIYAFEWIDNLHFIQPPDRFLPDPSAHVEAARAAFLHAGWEGTGEIGLLWLPTFVFPMDSWPSWDGVALWHVKQFEDGTSWLMSPIELPFDVFVRCLPDLES</sequence>
<dbReference type="RefSeq" id="WP_277859533.1">
    <property type="nucleotide sequence ID" value="NZ_JARRAG010000001.1"/>
</dbReference>
<keyword evidence="2" id="KW-1185">Reference proteome</keyword>
<dbReference type="EMBL" id="JARRAG010000001">
    <property type="protein sequence ID" value="MDG3003178.1"/>
    <property type="molecule type" value="Genomic_DNA"/>
</dbReference>
<reference evidence="1 2" key="1">
    <citation type="submission" date="2023-03" db="EMBL/GenBank/DDBJ databases">
        <title>Paludisphaera mucosa sp. nov. a novel planctomycete from northern fen.</title>
        <authorList>
            <person name="Ivanova A."/>
        </authorList>
    </citation>
    <scope>NUCLEOTIDE SEQUENCE [LARGE SCALE GENOMIC DNA]</scope>
    <source>
        <strain evidence="1 2">Pla2</strain>
    </source>
</reference>
<protein>
    <submittedName>
        <fullName evidence="1">Uncharacterized protein</fullName>
    </submittedName>
</protein>
<proteinExistence type="predicted"/>
<evidence type="ECO:0000313" key="1">
    <source>
        <dbReference type="EMBL" id="MDG3003178.1"/>
    </source>
</evidence>
<organism evidence="1 2">
    <name type="scientific">Paludisphaera mucosa</name>
    <dbReference type="NCBI Taxonomy" id="3030827"/>
    <lineage>
        <taxon>Bacteria</taxon>
        <taxon>Pseudomonadati</taxon>
        <taxon>Planctomycetota</taxon>
        <taxon>Planctomycetia</taxon>
        <taxon>Isosphaerales</taxon>
        <taxon>Isosphaeraceae</taxon>
        <taxon>Paludisphaera</taxon>
    </lineage>
</organism>
<name>A0ABT6F6Z1_9BACT</name>
<comment type="caution">
    <text evidence="1">The sequence shown here is derived from an EMBL/GenBank/DDBJ whole genome shotgun (WGS) entry which is preliminary data.</text>
</comment>
<dbReference type="Proteomes" id="UP001216907">
    <property type="component" value="Unassembled WGS sequence"/>
</dbReference>
<gene>
    <name evidence="1" type="ORF">PZE19_05315</name>
</gene>
<accession>A0ABT6F6Z1</accession>
<evidence type="ECO:0000313" key="2">
    <source>
        <dbReference type="Proteomes" id="UP001216907"/>
    </source>
</evidence>